<reference evidence="2" key="1">
    <citation type="journal article" date="2020" name="Stud. Mycol.">
        <title>101 Dothideomycetes genomes: a test case for predicting lifestyles and emergence of pathogens.</title>
        <authorList>
            <person name="Haridas S."/>
            <person name="Albert R."/>
            <person name="Binder M."/>
            <person name="Bloem J."/>
            <person name="Labutti K."/>
            <person name="Salamov A."/>
            <person name="Andreopoulos B."/>
            <person name="Baker S."/>
            <person name="Barry K."/>
            <person name="Bills G."/>
            <person name="Bluhm B."/>
            <person name="Cannon C."/>
            <person name="Castanera R."/>
            <person name="Culley D."/>
            <person name="Daum C."/>
            <person name="Ezra D."/>
            <person name="Gonzalez J."/>
            <person name="Henrissat B."/>
            <person name="Kuo A."/>
            <person name="Liang C."/>
            <person name="Lipzen A."/>
            <person name="Lutzoni F."/>
            <person name="Magnuson J."/>
            <person name="Mondo S."/>
            <person name="Nolan M."/>
            <person name="Ohm R."/>
            <person name="Pangilinan J."/>
            <person name="Park H.-J."/>
            <person name="Ramirez L."/>
            <person name="Alfaro M."/>
            <person name="Sun H."/>
            <person name="Tritt A."/>
            <person name="Yoshinaga Y."/>
            <person name="Zwiers L.-H."/>
            <person name="Turgeon B."/>
            <person name="Goodwin S."/>
            <person name="Spatafora J."/>
            <person name="Crous P."/>
            <person name="Grigoriev I."/>
        </authorList>
    </citation>
    <scope>NUCLEOTIDE SEQUENCE</scope>
    <source>
        <strain evidence="2">CBS 121410</strain>
    </source>
</reference>
<keyword evidence="1" id="KW-0472">Membrane</keyword>
<dbReference type="OrthoDB" id="5596991at2759"/>
<proteinExistence type="predicted"/>
<dbReference type="InterPro" id="IPR016163">
    <property type="entry name" value="Ald_DH_C"/>
</dbReference>
<dbReference type="SUPFAM" id="SSF53720">
    <property type="entry name" value="ALDH-like"/>
    <property type="match status" value="1"/>
</dbReference>
<comment type="caution">
    <text evidence="2">The sequence shown here is derived from an EMBL/GenBank/DDBJ whole genome shotgun (WGS) entry which is preliminary data.</text>
</comment>
<dbReference type="PANTHER" id="PTHR43111:SF1">
    <property type="entry name" value="ALDEHYDE DEHYDROGENASE B-RELATED"/>
    <property type="match status" value="1"/>
</dbReference>
<protein>
    <submittedName>
        <fullName evidence="2">ALDH-like protein</fullName>
    </submittedName>
</protein>
<evidence type="ECO:0000313" key="2">
    <source>
        <dbReference type="EMBL" id="KAF2091441.1"/>
    </source>
</evidence>
<dbReference type="InterPro" id="IPR016161">
    <property type="entry name" value="Ald_DH/histidinol_DH"/>
</dbReference>
<dbReference type="Gene3D" id="3.40.309.10">
    <property type="entry name" value="Aldehyde Dehydrogenase, Chain A, domain 2"/>
    <property type="match status" value="1"/>
</dbReference>
<evidence type="ECO:0000313" key="3">
    <source>
        <dbReference type="Proteomes" id="UP000799776"/>
    </source>
</evidence>
<dbReference type="EMBL" id="ML978711">
    <property type="protein sequence ID" value="KAF2091441.1"/>
    <property type="molecule type" value="Genomic_DNA"/>
</dbReference>
<dbReference type="InterPro" id="IPR016162">
    <property type="entry name" value="Ald_DH_N"/>
</dbReference>
<dbReference type="PANTHER" id="PTHR43111">
    <property type="entry name" value="ALDEHYDE DEHYDROGENASE B-RELATED"/>
    <property type="match status" value="1"/>
</dbReference>
<accession>A0A9P4I417</accession>
<keyword evidence="1" id="KW-1133">Transmembrane helix</keyword>
<evidence type="ECO:0000256" key="1">
    <source>
        <dbReference type="SAM" id="Phobius"/>
    </source>
</evidence>
<sequence length="484" mass="52829">MSSADSLSKVRAAAIDGRLDNVYFRQDQFRRLHSVLVEREEEALEAIAHDSGHIDAEAKIQYYLVLSSIKRYLSQLDPEKSLQEEYRIANGADALDRVESVGIVYVEPTTHTLFYSALVPIAGALAAGSCVVLQLQDTLLEAPNLVRKILSAALDPDVFMIVQEMPDDQYLGPSFIRILQNGADEPATNTRLVSPGNARVIAVVDRTADIDAAVTALVTARLSFGASSSYAPDLVLVNEFVKAKFLNAVAQQMLRCLTEENDSGERKKAQENLQGDSLVQELQAKCDARVITSSSDGTVAEIRGRNFEGFPRKIQQRCLCVHAVTSLDDAIDLASREDTVLATYLFSNLASAKYLGQFITSNATFVNHIQLGLLVGPAGPSGHVVDPLERYPTALFTRPKPQRVIQTIQSKELSDVLTKGDQERLGKLLEEGQAPLPGDRPYTKGVGFFEQGISTGLSLTAAPVLVSLGVLFFYGTKSALTRWR</sequence>
<keyword evidence="3" id="KW-1185">Reference proteome</keyword>
<organism evidence="2 3">
    <name type="scientific">Saccharata proteae CBS 121410</name>
    <dbReference type="NCBI Taxonomy" id="1314787"/>
    <lineage>
        <taxon>Eukaryota</taxon>
        <taxon>Fungi</taxon>
        <taxon>Dikarya</taxon>
        <taxon>Ascomycota</taxon>
        <taxon>Pezizomycotina</taxon>
        <taxon>Dothideomycetes</taxon>
        <taxon>Dothideomycetes incertae sedis</taxon>
        <taxon>Botryosphaeriales</taxon>
        <taxon>Saccharataceae</taxon>
        <taxon>Saccharata</taxon>
    </lineage>
</organism>
<gene>
    <name evidence="2" type="ORF">K490DRAFT_31435</name>
</gene>
<dbReference type="AlphaFoldDB" id="A0A9P4I417"/>
<keyword evidence="1" id="KW-0812">Transmembrane</keyword>
<dbReference type="GO" id="GO:0016620">
    <property type="term" value="F:oxidoreductase activity, acting on the aldehyde or oxo group of donors, NAD or NADP as acceptor"/>
    <property type="evidence" value="ECO:0007669"/>
    <property type="project" value="InterPro"/>
</dbReference>
<dbReference type="Gene3D" id="3.40.605.10">
    <property type="entry name" value="Aldehyde Dehydrogenase, Chain A, domain 1"/>
    <property type="match status" value="1"/>
</dbReference>
<name>A0A9P4I417_9PEZI</name>
<feature type="transmembrane region" description="Helical" evidence="1">
    <location>
        <begin position="453"/>
        <end position="474"/>
    </location>
</feature>
<dbReference type="Proteomes" id="UP000799776">
    <property type="component" value="Unassembled WGS sequence"/>
</dbReference>